<feature type="transmembrane region" description="Helical" evidence="6">
    <location>
        <begin position="223"/>
        <end position="245"/>
    </location>
</feature>
<accession>A0A2T3FSV2</accession>
<name>A0A2T3FSV2_9FIRM</name>
<evidence type="ECO:0000256" key="5">
    <source>
        <dbReference type="ARBA" id="ARBA00023136"/>
    </source>
</evidence>
<keyword evidence="4 6" id="KW-1133">Transmembrane helix</keyword>
<dbReference type="GO" id="GO:0016020">
    <property type="term" value="C:membrane"/>
    <property type="evidence" value="ECO:0007669"/>
    <property type="project" value="UniProtKB-SubCell"/>
</dbReference>
<dbReference type="InterPro" id="IPR002549">
    <property type="entry name" value="AI-2E-like"/>
</dbReference>
<dbReference type="Proteomes" id="UP001198439">
    <property type="component" value="Unassembled WGS sequence"/>
</dbReference>
<feature type="transmembrane region" description="Helical" evidence="6">
    <location>
        <begin position="257"/>
        <end position="275"/>
    </location>
</feature>
<feature type="transmembrane region" description="Helical" evidence="6">
    <location>
        <begin position="65"/>
        <end position="91"/>
    </location>
</feature>
<dbReference type="EMBL" id="JAJDKZ010000033">
    <property type="protein sequence ID" value="MCB8611012.1"/>
    <property type="molecule type" value="Genomic_DNA"/>
</dbReference>
<dbReference type="Proteomes" id="UP000241201">
    <property type="component" value="Unassembled WGS sequence"/>
</dbReference>
<proteinExistence type="inferred from homology"/>
<feature type="transmembrane region" description="Helical" evidence="6">
    <location>
        <begin position="147"/>
        <end position="166"/>
    </location>
</feature>
<evidence type="ECO:0000256" key="2">
    <source>
        <dbReference type="ARBA" id="ARBA00009773"/>
    </source>
</evidence>
<gene>
    <name evidence="8" type="ORF">C7U55_10240</name>
    <name evidence="7" type="ORF">LJD69_10475</name>
</gene>
<evidence type="ECO:0000256" key="4">
    <source>
        <dbReference type="ARBA" id="ARBA00022989"/>
    </source>
</evidence>
<protein>
    <submittedName>
        <fullName evidence="7">AI-2E family transporter</fullName>
    </submittedName>
</protein>
<reference evidence="8" key="2">
    <citation type="journal article" date="2019" name="Int. J. Syst. Evol. Microbiol.">
        <title>Faecalibacillus intestinalis gen. nov., sp. nov. and Faecalibacillus faecis sp. nov., isolated from human faeces.</title>
        <authorList>
            <person name="Seo B."/>
            <person name="Jeon K."/>
            <person name="Baek I."/>
            <person name="Lee Y.M."/>
            <person name="Baek K."/>
            <person name="Ko G."/>
        </authorList>
    </citation>
    <scope>NUCLEOTIDE SEQUENCE</scope>
    <source>
        <strain evidence="8">SNUG30370</strain>
    </source>
</reference>
<dbReference type="EMBL" id="PYLP01000015">
    <property type="protein sequence ID" value="PST38358.1"/>
    <property type="molecule type" value="Genomic_DNA"/>
</dbReference>
<evidence type="ECO:0000313" key="7">
    <source>
        <dbReference type="EMBL" id="MCB8611012.1"/>
    </source>
</evidence>
<reference evidence="9" key="1">
    <citation type="submission" date="2018-03" db="EMBL/GenBank/DDBJ databases">
        <title>Lachnoclostridium SNUG30370 gen.nov., sp.nov., isolated from human faeces.</title>
        <authorList>
            <person name="Seo B."/>
            <person name="Jeon K."/>
            <person name="Ko G."/>
        </authorList>
    </citation>
    <scope>NUCLEOTIDE SEQUENCE [LARGE SCALE GENOMIC DNA]</scope>
    <source>
        <strain evidence="9">SNUG30370</strain>
    </source>
</reference>
<organism evidence="8 9">
    <name type="scientific">Faecalibacillus faecis</name>
    <dbReference type="NCBI Taxonomy" id="1982628"/>
    <lineage>
        <taxon>Bacteria</taxon>
        <taxon>Bacillati</taxon>
        <taxon>Bacillota</taxon>
        <taxon>Erysipelotrichia</taxon>
        <taxon>Erysipelotrichales</taxon>
        <taxon>Coprobacillaceae</taxon>
        <taxon>Faecalibacillus</taxon>
    </lineage>
</organism>
<dbReference type="RefSeq" id="WP_106988479.1">
    <property type="nucleotide sequence ID" value="NZ_DBGCOW010000017.1"/>
</dbReference>
<reference evidence="7" key="3">
    <citation type="submission" date="2021-10" db="EMBL/GenBank/DDBJ databases">
        <title>Collection of gut derived symbiotic bacterial strains cultured from healthy donors.</title>
        <authorList>
            <person name="Lin H."/>
            <person name="Littmann E."/>
            <person name="Kohout C."/>
            <person name="Pamer E.G."/>
        </authorList>
    </citation>
    <scope>NUCLEOTIDE SEQUENCE</scope>
    <source>
        <strain evidence="7">DFI.4.48</strain>
    </source>
</reference>
<feature type="transmembrane region" description="Helical" evidence="6">
    <location>
        <begin position="295"/>
        <end position="317"/>
    </location>
</feature>
<evidence type="ECO:0000256" key="1">
    <source>
        <dbReference type="ARBA" id="ARBA00004141"/>
    </source>
</evidence>
<comment type="subcellular location">
    <subcellularLocation>
        <location evidence="1">Membrane</location>
        <topology evidence="1">Multi-pass membrane protein</topology>
    </subcellularLocation>
</comment>
<comment type="similarity">
    <text evidence="2">Belongs to the autoinducer-2 exporter (AI-2E) (TC 2.A.86) family.</text>
</comment>
<keyword evidence="9" id="KW-1185">Reference proteome</keyword>
<dbReference type="Pfam" id="PF01594">
    <property type="entry name" value="AI-2E_transport"/>
    <property type="match status" value="1"/>
</dbReference>
<evidence type="ECO:0000256" key="6">
    <source>
        <dbReference type="SAM" id="Phobius"/>
    </source>
</evidence>
<evidence type="ECO:0000313" key="8">
    <source>
        <dbReference type="EMBL" id="PST38358.1"/>
    </source>
</evidence>
<feature type="transmembrane region" description="Helical" evidence="6">
    <location>
        <begin position="34"/>
        <end position="53"/>
    </location>
</feature>
<dbReference type="AlphaFoldDB" id="A0A2T3FSV2"/>
<dbReference type="GeneID" id="77471471"/>
<keyword evidence="3 6" id="KW-0812">Transmembrane</keyword>
<keyword evidence="5 6" id="KW-0472">Membrane</keyword>
<feature type="transmembrane region" description="Helical" evidence="6">
    <location>
        <begin position="197"/>
        <end position="217"/>
    </location>
</feature>
<evidence type="ECO:0000313" key="9">
    <source>
        <dbReference type="Proteomes" id="UP000241201"/>
    </source>
</evidence>
<feature type="transmembrane region" description="Helical" evidence="6">
    <location>
        <begin position="7"/>
        <end position="28"/>
    </location>
</feature>
<comment type="caution">
    <text evidence="8">The sequence shown here is derived from an EMBL/GenBank/DDBJ whole genome shotgun (WGS) entry which is preliminary data.</text>
</comment>
<sequence>MEKKKRWLINFLYYGIFFCLGSIILYLLFKKCLIVVLSYLTAILLRPCIDLILKKLHVKNKIISTIMTIMIFIFLYICFFLFVFFSCLFFIKTLSFLPDFIENLYQELLSHQYLISFFTQFYQQIQTIIQNILSTSIHYLLSLAMNMVHFMACLFIHFFLTLLFLFHQPFFQRKEESLYTTLISSFTETFFIIIKTYSILFIITFIGLFLGFCIIGIKQALNLSFFIAFFDFFPVLGIEMIMFPWIITLALLNQISLSLKLLILYGVIALIRNILEPHLLSKEIKIPALYMFVAMYLFMKLIGIWGLIVAPFVLLIFNNIKQKRNLTEIKKIIKKSL</sequence>
<evidence type="ECO:0000256" key="3">
    <source>
        <dbReference type="ARBA" id="ARBA00022692"/>
    </source>
</evidence>